<reference evidence="1" key="1">
    <citation type="submission" date="2018-12" db="EMBL/GenBank/DDBJ databases">
        <authorList>
            <person name="Sun L."/>
            <person name="Chen Z."/>
        </authorList>
    </citation>
    <scope>NUCLEOTIDE SEQUENCE [LARGE SCALE GENOMIC DNA]</scope>
    <source>
        <strain evidence="1">3-2-2</strain>
    </source>
</reference>
<accession>A0A429Y254</accession>
<sequence>MFFCTKKKKTVPLSRRLLDIKGKLTKSLYSAQTYDFDDLSCEERTIVGHIKQTTGLLNVNNVSRTKAYLDFYRQYPEIHWAFLGHAVSRNGGWNMTDLKGDLLSRLMNEKKQEEFFEFLERGNWLIFQDAYPQFLLYGESIRRKRGLFHLLPHFGISKFMEVIWEDFWYRRDSYILAMAQVVNEQSYLEARMIQNPFYMEKVLHTLEFVLQDLLSFNQILFPSLKKGRKTVLTGMTIHQFGSLHERIILGRRLYHLLFSDRQRHQDILIWCMIQPHSGSRKDYWPQIFNDVNEGLPGPLQIRRLRNCRLIRNSPRLYSPRLEYAWPNMKHRPAEPGDWFDDCSVVRYLIENDEPVDGKITGDYCETLQNLELAALAKKTVFI</sequence>
<dbReference type="Pfam" id="PF10720">
    <property type="entry name" value="DUF2515"/>
    <property type="match status" value="1"/>
</dbReference>
<organism evidence="1 2">
    <name type="scientific">Siminovitchia acidinfaciens</name>
    <dbReference type="NCBI Taxonomy" id="2321395"/>
    <lineage>
        <taxon>Bacteria</taxon>
        <taxon>Bacillati</taxon>
        <taxon>Bacillota</taxon>
        <taxon>Bacilli</taxon>
        <taxon>Bacillales</taxon>
        <taxon>Bacillaceae</taxon>
        <taxon>Siminovitchia</taxon>
    </lineage>
</organism>
<protein>
    <submittedName>
        <fullName evidence="1">DUF2515 domain-containing protein</fullName>
    </submittedName>
</protein>
<dbReference type="Proteomes" id="UP000287156">
    <property type="component" value="Unassembled WGS sequence"/>
</dbReference>
<dbReference type="EMBL" id="QYTV02000003">
    <property type="protein sequence ID" value="RST75287.1"/>
    <property type="molecule type" value="Genomic_DNA"/>
</dbReference>
<dbReference type="OrthoDB" id="2690514at2"/>
<proteinExistence type="predicted"/>
<evidence type="ECO:0000313" key="2">
    <source>
        <dbReference type="Proteomes" id="UP000287156"/>
    </source>
</evidence>
<dbReference type="AlphaFoldDB" id="A0A429Y254"/>
<evidence type="ECO:0000313" key="1">
    <source>
        <dbReference type="EMBL" id="RST75287.1"/>
    </source>
</evidence>
<gene>
    <name evidence="1" type="ORF">D4T97_008525</name>
</gene>
<name>A0A429Y254_9BACI</name>
<keyword evidence="2" id="KW-1185">Reference proteome</keyword>
<dbReference type="InterPro" id="IPR019658">
    <property type="entry name" value="DUF2515"/>
</dbReference>
<comment type="caution">
    <text evidence="1">The sequence shown here is derived from an EMBL/GenBank/DDBJ whole genome shotgun (WGS) entry which is preliminary data.</text>
</comment>